<dbReference type="PANTHER" id="PTHR43233:SF1">
    <property type="entry name" value="FAMILY N-ACETYLTRANSFERASE, PUTATIVE (AFU_ORTHOLOGUE AFUA_6G03350)-RELATED"/>
    <property type="match status" value="1"/>
</dbReference>
<dbReference type="EMBL" id="JBHTBJ010000006">
    <property type="protein sequence ID" value="MFC7274549.1"/>
    <property type="molecule type" value="Genomic_DNA"/>
</dbReference>
<accession>A0ABW2HNW9</accession>
<dbReference type="Proteomes" id="UP001596548">
    <property type="component" value="Unassembled WGS sequence"/>
</dbReference>
<feature type="domain" description="N-acetyltransferase" evidence="1">
    <location>
        <begin position="13"/>
        <end position="143"/>
    </location>
</feature>
<dbReference type="InterPro" id="IPR053144">
    <property type="entry name" value="Acetyltransferase_Butenolide"/>
</dbReference>
<dbReference type="Gene3D" id="3.40.630.30">
    <property type="match status" value="1"/>
</dbReference>
<dbReference type="PROSITE" id="PS51186">
    <property type="entry name" value="GNAT"/>
    <property type="match status" value="1"/>
</dbReference>
<dbReference type="SUPFAM" id="SSF55729">
    <property type="entry name" value="Acyl-CoA N-acyltransferases (Nat)"/>
    <property type="match status" value="1"/>
</dbReference>
<keyword evidence="3" id="KW-1185">Reference proteome</keyword>
<dbReference type="PANTHER" id="PTHR43233">
    <property type="entry name" value="FAMILY N-ACETYLTRANSFERASE, PUTATIVE (AFU_ORTHOLOGUE AFUA_6G03350)-RELATED"/>
    <property type="match status" value="1"/>
</dbReference>
<dbReference type="CDD" id="cd04301">
    <property type="entry name" value="NAT_SF"/>
    <property type="match status" value="1"/>
</dbReference>
<dbReference type="InterPro" id="IPR016181">
    <property type="entry name" value="Acyl_CoA_acyltransferase"/>
</dbReference>
<protein>
    <submittedName>
        <fullName evidence="2">GNAT family N-acetyltransferase</fullName>
    </submittedName>
</protein>
<dbReference type="Pfam" id="PF13508">
    <property type="entry name" value="Acetyltransf_7"/>
    <property type="match status" value="1"/>
</dbReference>
<name>A0ABW2HNW9_9ACTN</name>
<gene>
    <name evidence="2" type="ORF">ACFQS1_11200</name>
</gene>
<proteinExistence type="predicted"/>
<dbReference type="RefSeq" id="WP_378966636.1">
    <property type="nucleotide sequence ID" value="NZ_JBHTBJ010000006.1"/>
</dbReference>
<dbReference type="InterPro" id="IPR000182">
    <property type="entry name" value="GNAT_dom"/>
</dbReference>
<comment type="caution">
    <text evidence="2">The sequence shown here is derived from an EMBL/GenBank/DDBJ whole genome shotgun (WGS) entry which is preliminary data.</text>
</comment>
<sequence length="143" mass="15399">MTSVALGGGYWMAEGPPAADDYLTLREQSGLTPRRRDQAEAAVHGSWCGVHVIHEETDTVVAMGRVIGDGGCYFHIVDVAVLPEHQRRGLGNAVLTALMESIRAGAPPGAYVNLLADEPGRPLYRRHGFEETAPFSVGMARML</sequence>
<reference evidence="3" key="1">
    <citation type="journal article" date="2019" name="Int. J. Syst. Evol. Microbiol.">
        <title>The Global Catalogue of Microorganisms (GCM) 10K type strain sequencing project: providing services to taxonomists for standard genome sequencing and annotation.</title>
        <authorList>
            <consortium name="The Broad Institute Genomics Platform"/>
            <consortium name="The Broad Institute Genome Sequencing Center for Infectious Disease"/>
            <person name="Wu L."/>
            <person name="Ma J."/>
        </authorList>
    </citation>
    <scope>NUCLEOTIDE SEQUENCE [LARGE SCALE GENOMIC DNA]</scope>
    <source>
        <strain evidence="3">XZYJT-10</strain>
    </source>
</reference>
<organism evidence="2 3">
    <name type="scientific">Paractinoplanes rhizophilus</name>
    <dbReference type="NCBI Taxonomy" id="1416877"/>
    <lineage>
        <taxon>Bacteria</taxon>
        <taxon>Bacillati</taxon>
        <taxon>Actinomycetota</taxon>
        <taxon>Actinomycetes</taxon>
        <taxon>Micromonosporales</taxon>
        <taxon>Micromonosporaceae</taxon>
        <taxon>Paractinoplanes</taxon>
    </lineage>
</organism>
<evidence type="ECO:0000313" key="2">
    <source>
        <dbReference type="EMBL" id="MFC7274549.1"/>
    </source>
</evidence>
<evidence type="ECO:0000259" key="1">
    <source>
        <dbReference type="PROSITE" id="PS51186"/>
    </source>
</evidence>
<evidence type="ECO:0000313" key="3">
    <source>
        <dbReference type="Proteomes" id="UP001596548"/>
    </source>
</evidence>